<dbReference type="OrthoDB" id="3697826at2"/>
<dbReference type="Proteomes" id="UP000256269">
    <property type="component" value="Unassembled WGS sequence"/>
</dbReference>
<dbReference type="AlphaFoldDB" id="A0A3E0H9E7"/>
<protein>
    <submittedName>
        <fullName evidence="1">Uncharacterized protein</fullName>
    </submittedName>
</protein>
<proteinExistence type="predicted"/>
<dbReference type="Pfam" id="PF19760">
    <property type="entry name" value="DUF6247"/>
    <property type="match status" value="1"/>
</dbReference>
<dbReference type="EMBL" id="QUNO01000013">
    <property type="protein sequence ID" value="REH39496.1"/>
    <property type="molecule type" value="Genomic_DNA"/>
</dbReference>
<gene>
    <name evidence="1" type="ORF">BCF44_113351</name>
</gene>
<dbReference type="RefSeq" id="WP_147328753.1">
    <property type="nucleotide sequence ID" value="NZ_CP144375.1"/>
</dbReference>
<keyword evidence="2" id="KW-1185">Reference proteome</keyword>
<evidence type="ECO:0000313" key="1">
    <source>
        <dbReference type="EMBL" id="REH39496.1"/>
    </source>
</evidence>
<organism evidence="1 2">
    <name type="scientific">Kutzneria buriramensis</name>
    <dbReference type="NCBI Taxonomy" id="1045776"/>
    <lineage>
        <taxon>Bacteria</taxon>
        <taxon>Bacillati</taxon>
        <taxon>Actinomycetota</taxon>
        <taxon>Actinomycetes</taxon>
        <taxon>Pseudonocardiales</taxon>
        <taxon>Pseudonocardiaceae</taxon>
        <taxon>Kutzneria</taxon>
    </lineage>
</organism>
<sequence length="89" mass="9884">MTRSTMDMTADELAAELDALTPPPLLRAEFRNEYDVVRREADRSGDLIGTRILLAKWRGVVAAEQKDPGISHRVLAEAAALADEARHRD</sequence>
<reference evidence="1 2" key="1">
    <citation type="submission" date="2018-08" db="EMBL/GenBank/DDBJ databases">
        <title>Genomic Encyclopedia of Archaeal and Bacterial Type Strains, Phase II (KMG-II): from individual species to whole genera.</title>
        <authorList>
            <person name="Goeker M."/>
        </authorList>
    </citation>
    <scope>NUCLEOTIDE SEQUENCE [LARGE SCALE GENOMIC DNA]</scope>
    <source>
        <strain evidence="1 2">DSM 45791</strain>
    </source>
</reference>
<evidence type="ECO:0000313" key="2">
    <source>
        <dbReference type="Proteomes" id="UP000256269"/>
    </source>
</evidence>
<comment type="caution">
    <text evidence="1">The sequence shown here is derived from an EMBL/GenBank/DDBJ whole genome shotgun (WGS) entry which is preliminary data.</text>
</comment>
<accession>A0A3E0H9E7</accession>
<dbReference type="InterPro" id="IPR046214">
    <property type="entry name" value="DUF6247"/>
</dbReference>
<name>A0A3E0H9E7_9PSEU</name>